<evidence type="ECO:0000313" key="2">
    <source>
        <dbReference type="Proteomes" id="UP001589688"/>
    </source>
</evidence>
<reference evidence="1 2" key="1">
    <citation type="submission" date="2024-09" db="EMBL/GenBank/DDBJ databases">
        <authorList>
            <person name="Sun Q."/>
            <person name="Mori K."/>
        </authorList>
    </citation>
    <scope>NUCLEOTIDE SEQUENCE [LARGE SCALE GENOMIC DNA]</scope>
    <source>
        <strain evidence="1 2">ATCC 51272</strain>
    </source>
</reference>
<sequence>MIRDKDEAMKKLAIVKGYLTNVAMDANQPVEFIKLHLTLLDEVQLFIDPKADLNKIQEEVNKK</sequence>
<dbReference type="EMBL" id="JBHLZF010000001">
    <property type="protein sequence ID" value="MFB9896462.1"/>
    <property type="molecule type" value="Genomic_DNA"/>
</dbReference>
<gene>
    <name evidence="1" type="ORF">ACFFK8_01145</name>
</gene>
<keyword evidence="2" id="KW-1185">Reference proteome</keyword>
<dbReference type="RefSeq" id="WP_027952931.1">
    <property type="nucleotide sequence ID" value="NZ_JADU01000050.1"/>
</dbReference>
<proteinExistence type="predicted"/>
<evidence type="ECO:0000313" key="1">
    <source>
        <dbReference type="EMBL" id="MFB9896462.1"/>
    </source>
</evidence>
<protein>
    <submittedName>
        <fullName evidence="1">Uncharacterized protein</fullName>
    </submittedName>
</protein>
<dbReference type="Proteomes" id="UP001589688">
    <property type="component" value="Unassembled WGS sequence"/>
</dbReference>
<accession>A0ABV5ZGF3</accession>
<organism evidence="1 2">
    <name type="scientific">Hallella seregens ATCC 51272</name>
    <dbReference type="NCBI Taxonomy" id="1336250"/>
    <lineage>
        <taxon>Bacteria</taxon>
        <taxon>Pseudomonadati</taxon>
        <taxon>Bacteroidota</taxon>
        <taxon>Bacteroidia</taxon>
        <taxon>Bacteroidales</taxon>
        <taxon>Prevotellaceae</taxon>
        <taxon>Hallella</taxon>
    </lineage>
</organism>
<comment type="caution">
    <text evidence="1">The sequence shown here is derived from an EMBL/GenBank/DDBJ whole genome shotgun (WGS) entry which is preliminary data.</text>
</comment>
<name>A0ABV5ZGF3_9BACT</name>